<name>A0A556MPJ3_9FLAO</name>
<dbReference type="PANTHER" id="PTHR34220">
    <property type="entry name" value="SENSOR HISTIDINE KINASE YPDA"/>
    <property type="match status" value="1"/>
</dbReference>
<dbReference type="EMBL" id="VLPL01000006">
    <property type="protein sequence ID" value="TSJ41877.1"/>
    <property type="molecule type" value="Genomic_DNA"/>
</dbReference>
<proteinExistence type="predicted"/>
<protein>
    <recommendedName>
        <fullName evidence="7">Signal transduction histidine kinase internal region domain-containing protein</fullName>
    </recommendedName>
</protein>
<dbReference type="GO" id="GO:0000155">
    <property type="term" value="F:phosphorelay sensor kinase activity"/>
    <property type="evidence" value="ECO:0007669"/>
    <property type="project" value="InterPro"/>
</dbReference>
<evidence type="ECO:0000259" key="4">
    <source>
        <dbReference type="Pfam" id="PF07495"/>
    </source>
</evidence>
<dbReference type="GO" id="GO:0016020">
    <property type="term" value="C:membrane"/>
    <property type="evidence" value="ECO:0007669"/>
    <property type="project" value="InterPro"/>
</dbReference>
<dbReference type="OrthoDB" id="9809670at2"/>
<dbReference type="InterPro" id="IPR036890">
    <property type="entry name" value="HATPase_C_sf"/>
</dbReference>
<dbReference type="Gene3D" id="2.130.10.10">
    <property type="entry name" value="YVTN repeat-like/Quinoprotein amine dehydrogenase"/>
    <property type="match status" value="2"/>
</dbReference>
<keyword evidence="6" id="KW-1185">Reference proteome</keyword>
<dbReference type="AlphaFoldDB" id="A0A556MPJ3"/>
<dbReference type="SUPFAM" id="SSF63829">
    <property type="entry name" value="Calcium-dependent phosphotriesterase"/>
    <property type="match status" value="1"/>
</dbReference>
<evidence type="ECO:0000256" key="2">
    <source>
        <dbReference type="SAM" id="Phobius"/>
    </source>
</evidence>
<dbReference type="PANTHER" id="PTHR34220:SF7">
    <property type="entry name" value="SENSOR HISTIDINE KINASE YPDA"/>
    <property type="match status" value="1"/>
</dbReference>
<dbReference type="Gene3D" id="3.30.565.10">
    <property type="entry name" value="Histidine kinase-like ATPase, C-terminal domain"/>
    <property type="match status" value="1"/>
</dbReference>
<keyword evidence="2" id="KW-0472">Membrane</keyword>
<dbReference type="InterPro" id="IPR050640">
    <property type="entry name" value="Bact_2-comp_sensor_kinase"/>
</dbReference>
<comment type="caution">
    <text evidence="5">The sequence shown here is derived from an EMBL/GenBank/DDBJ whole genome shotgun (WGS) entry which is preliminary data.</text>
</comment>
<keyword evidence="2" id="KW-1133">Transmembrane helix</keyword>
<dbReference type="InterPro" id="IPR015943">
    <property type="entry name" value="WD40/YVTN_repeat-like_dom_sf"/>
</dbReference>
<evidence type="ECO:0008006" key="7">
    <source>
        <dbReference type="Google" id="ProtNLM"/>
    </source>
</evidence>
<dbReference type="InterPro" id="IPR013783">
    <property type="entry name" value="Ig-like_fold"/>
</dbReference>
<dbReference type="InterPro" id="IPR011047">
    <property type="entry name" value="Quinoprotein_ADH-like_sf"/>
</dbReference>
<evidence type="ECO:0000259" key="3">
    <source>
        <dbReference type="Pfam" id="PF06580"/>
    </source>
</evidence>
<dbReference type="Proteomes" id="UP000316008">
    <property type="component" value="Unassembled WGS sequence"/>
</dbReference>
<dbReference type="InterPro" id="IPR010559">
    <property type="entry name" value="Sig_transdc_His_kin_internal"/>
</dbReference>
<organism evidence="5 6">
    <name type="scientific">Fluviicola chungangensis</name>
    <dbReference type="NCBI Taxonomy" id="2597671"/>
    <lineage>
        <taxon>Bacteria</taxon>
        <taxon>Pseudomonadati</taxon>
        <taxon>Bacteroidota</taxon>
        <taxon>Flavobacteriia</taxon>
        <taxon>Flavobacteriales</taxon>
        <taxon>Crocinitomicaceae</taxon>
        <taxon>Fluviicola</taxon>
    </lineage>
</organism>
<gene>
    <name evidence="5" type="ORF">FO442_12355</name>
</gene>
<dbReference type="RefSeq" id="WP_144333512.1">
    <property type="nucleotide sequence ID" value="NZ_VLPL01000006.1"/>
</dbReference>
<feature type="coiled-coil region" evidence="1">
    <location>
        <begin position="779"/>
        <end position="806"/>
    </location>
</feature>
<dbReference type="InterPro" id="IPR011123">
    <property type="entry name" value="Y_Y_Y"/>
</dbReference>
<evidence type="ECO:0000256" key="1">
    <source>
        <dbReference type="SAM" id="Coils"/>
    </source>
</evidence>
<dbReference type="Gene3D" id="2.60.40.10">
    <property type="entry name" value="Immunoglobulins"/>
    <property type="match status" value="1"/>
</dbReference>
<keyword evidence="2" id="KW-0812">Transmembrane</keyword>
<dbReference type="SUPFAM" id="SSF50998">
    <property type="entry name" value="Quinoprotein alcohol dehydrogenase-like"/>
    <property type="match status" value="1"/>
</dbReference>
<dbReference type="Pfam" id="PF06580">
    <property type="entry name" value="His_kinase"/>
    <property type="match status" value="1"/>
</dbReference>
<feature type="domain" description="Signal transduction histidine kinase internal region" evidence="3">
    <location>
        <begin position="797"/>
        <end position="875"/>
    </location>
</feature>
<evidence type="ECO:0000313" key="5">
    <source>
        <dbReference type="EMBL" id="TSJ41877.1"/>
    </source>
</evidence>
<evidence type="ECO:0000313" key="6">
    <source>
        <dbReference type="Proteomes" id="UP000316008"/>
    </source>
</evidence>
<dbReference type="SUPFAM" id="SSF55874">
    <property type="entry name" value="ATPase domain of HSP90 chaperone/DNA topoisomerase II/histidine kinase"/>
    <property type="match status" value="1"/>
</dbReference>
<accession>A0A556MPJ3</accession>
<reference evidence="5 6" key="1">
    <citation type="submission" date="2019-07" db="EMBL/GenBank/DDBJ databases">
        <authorList>
            <person name="Huq M.A."/>
        </authorList>
    </citation>
    <scope>NUCLEOTIDE SEQUENCE [LARGE SCALE GENOMIC DNA]</scope>
    <source>
        <strain evidence="5 6">MAH-3</strain>
    </source>
</reference>
<sequence>MKFGFWLLFSVINFTLFAQRGLIQYSRENGLISNEIRDVAYDRKGFIWLATPKGIERFDGQRFIHFKHDPVDSLSIASNDIQGLVFDGDKTIWAFTYNKGLIGIETETFHISNYSKRNIASFGSNRISSVVIRNKIIWYTSVEGKLYSFDPKKKKTTPFSVYRSDSKVIGLNSMILDRLDSSNLWINGMDGLYRFEIKTRSWKHFKFKKSTDINSGSASVYRNEMSCAVQDSKGNLFIGLKKGGLLYFDQYQGLFKSFPVSIEDLKYQEISSIQWRDSRYLYLCVLNKEIILFDTKKKTYVRYEEAERSAVMPYHIIKFGSQLAIASSNAGLFVHDESLIYGTKIRTETQLHAIRYSPDKKNAYRLMGNSTAVLKKLRGNGPETISLKGLIDAKTYYYLEDGSMLVVGANGLVRIVRDYRIVKKILYPDHQSIDKRFQNSLLVGDSLLFIGTLDASLLCYKLSDFSFKRIYSISAETKLDETREYFPLAMVYLDGAVYFSENEQLYRYQINSKRLDRIRLFNHENTDQITCLAISPRRKLWIGTRASGVWSYNLDTKKLRNEFTSFNGLQNDEVNQLTLDSRERLWILNPSCIAIVNTLSKKVQSLEKRNGINDVFGITMTPDSIYFLQRNSYVVGDAKEDLPIQKKAVPYIIQIRDMNGFSSFSTDKFKYAYNENNLVFEFGIRDFSNAENNLVSYRLLGLDEKWINGNQKNEALYHNLPSGKYVFQVQVLEGDESAITSYAFKITRPFWRRWWFITLAALAAAFSIWFFMRSRIKRIQSTEQMKAEFSLQINELESKALRAQMNPHFLFNSLNSIRLFILKDEVDNAADYIAKFSKLLRMILNYSRQDMITVYDEIQSLKLYLEFERLRFDQDFDFDLQIDGQEVLDCQIPPMIIQPFIENAIWHGLMPRTEAGGKIRVSFQKQLSGLYVMVQDNGIGREKAKENNRKRSLKEGSVGLQITKDRLRSLTLRTKRQNEFEIEDLIDENGRAIGTLVTLYFETPN</sequence>
<dbReference type="Pfam" id="PF07495">
    <property type="entry name" value="Y_Y_Y"/>
    <property type="match status" value="1"/>
</dbReference>
<feature type="transmembrane region" description="Helical" evidence="2">
    <location>
        <begin position="754"/>
        <end position="772"/>
    </location>
</feature>
<feature type="domain" description="Two component regulator three Y" evidence="4">
    <location>
        <begin position="686"/>
        <end position="737"/>
    </location>
</feature>
<keyword evidence="1" id="KW-0175">Coiled coil</keyword>